<feature type="transmembrane region" description="Helical" evidence="6">
    <location>
        <begin position="416"/>
        <end position="443"/>
    </location>
</feature>
<keyword evidence="4 6" id="KW-1133">Transmembrane helix</keyword>
<evidence type="ECO:0000256" key="1">
    <source>
        <dbReference type="ARBA" id="ARBA00004141"/>
    </source>
</evidence>
<organism evidence="8">
    <name type="scientific">marine metagenome</name>
    <dbReference type="NCBI Taxonomy" id="408172"/>
    <lineage>
        <taxon>unclassified sequences</taxon>
        <taxon>metagenomes</taxon>
        <taxon>ecological metagenomes</taxon>
    </lineage>
</organism>
<feature type="non-terminal residue" evidence="8">
    <location>
        <position position="535"/>
    </location>
</feature>
<dbReference type="GO" id="GO:0017004">
    <property type="term" value="P:cytochrome complex assembly"/>
    <property type="evidence" value="ECO:0007669"/>
    <property type="project" value="UniProtKB-KW"/>
</dbReference>
<evidence type="ECO:0000256" key="4">
    <source>
        <dbReference type="ARBA" id="ARBA00022989"/>
    </source>
</evidence>
<keyword evidence="5 6" id="KW-0472">Membrane</keyword>
<evidence type="ECO:0000256" key="6">
    <source>
        <dbReference type="SAM" id="Phobius"/>
    </source>
</evidence>
<comment type="subcellular location">
    <subcellularLocation>
        <location evidence="1">Membrane</location>
        <topology evidence="1">Multi-pass membrane protein</topology>
    </subcellularLocation>
</comment>
<protein>
    <recommendedName>
        <fullName evidence="7">Cytochrome c assembly protein domain-containing protein</fullName>
    </recommendedName>
</protein>
<dbReference type="PANTHER" id="PTHR30071:SF1">
    <property type="entry name" value="CYTOCHROME B_B6 PROTEIN-RELATED"/>
    <property type="match status" value="1"/>
</dbReference>
<gene>
    <name evidence="8" type="ORF">METZ01_LOCUS211426</name>
</gene>
<dbReference type="Pfam" id="PF01578">
    <property type="entry name" value="Cytochrom_C_asm"/>
    <property type="match status" value="1"/>
</dbReference>
<feature type="non-terminal residue" evidence="8">
    <location>
        <position position="1"/>
    </location>
</feature>
<dbReference type="AlphaFoldDB" id="A0A382F7G0"/>
<feature type="transmembrane region" description="Helical" evidence="6">
    <location>
        <begin position="352"/>
        <end position="371"/>
    </location>
</feature>
<sequence length="535" mass="61130">FQEGGRIKPLDTYARNQALAFYGKRKIKHEEISAIDWMIDLFIHPEKGLEQKIFNIRSPDIVNALDLEWTNNFHKYSYSEIFPGIQNQLPLISNIFDKKEEDRDLFENQLVELYQNIMKYRQIASSLSCLLPMFTVYDPETAEKLHIEPGQFTSYAHIMSHRGSLFNVSQNILTKSEESWTENEREVALLLYNLQQTSLDEFAQALKIIPPAKDDTTGLWISTWELLDGREIEPHQDRIMKSMEEYLVARYDNNSGAMSDALKSYRTGLLSSPGDRVKFSILEKETWLNKANLFTLSLVFYLFGFILLGISWMVQPILLKNVAYGSLISGFMLHTYGIYLRMVIMSRPPISTLYETVIFVGFVIVLLSVVIEYLRKDGLGVFIGSVSGSMLHYVGFGYAADGDTLEMLVAVLNSNFWLATHVTTIILGYGTSLMAGLIGHLYLIERIRVPEDSSRLKSIYDNMFGVTLIALFFTLFGTILGGIWADQSWGRFWGWDPKENGALLIVLWQLMMVHMRLSGLAKPDRFALGMVLNNI</sequence>
<feature type="transmembrane region" description="Helical" evidence="6">
    <location>
        <begin position="293"/>
        <end position="314"/>
    </location>
</feature>
<dbReference type="PANTHER" id="PTHR30071">
    <property type="entry name" value="HEME EXPORTER PROTEIN C"/>
    <property type="match status" value="1"/>
</dbReference>
<feature type="transmembrane region" description="Helical" evidence="6">
    <location>
        <begin position="464"/>
        <end position="485"/>
    </location>
</feature>
<reference evidence="8" key="1">
    <citation type="submission" date="2018-05" db="EMBL/GenBank/DDBJ databases">
        <authorList>
            <person name="Lanie J.A."/>
            <person name="Ng W.-L."/>
            <person name="Kazmierczak K.M."/>
            <person name="Andrzejewski T.M."/>
            <person name="Davidsen T.M."/>
            <person name="Wayne K.J."/>
            <person name="Tettelin H."/>
            <person name="Glass J.I."/>
            <person name="Rusch D."/>
            <person name="Podicherti R."/>
            <person name="Tsui H.-C.T."/>
            <person name="Winkler M.E."/>
        </authorList>
    </citation>
    <scope>NUCLEOTIDE SEQUENCE</scope>
</reference>
<evidence type="ECO:0000256" key="5">
    <source>
        <dbReference type="ARBA" id="ARBA00023136"/>
    </source>
</evidence>
<evidence type="ECO:0000259" key="7">
    <source>
        <dbReference type="Pfam" id="PF01578"/>
    </source>
</evidence>
<evidence type="ECO:0000256" key="3">
    <source>
        <dbReference type="ARBA" id="ARBA00022748"/>
    </source>
</evidence>
<name>A0A382F7G0_9ZZZZ</name>
<dbReference type="InterPro" id="IPR045062">
    <property type="entry name" value="Cyt_c_biogenesis_CcsA/CcmC"/>
</dbReference>
<feature type="transmembrane region" description="Helical" evidence="6">
    <location>
        <begin position="378"/>
        <end position="396"/>
    </location>
</feature>
<feature type="transmembrane region" description="Helical" evidence="6">
    <location>
        <begin position="321"/>
        <end position="340"/>
    </location>
</feature>
<dbReference type="InterPro" id="IPR002541">
    <property type="entry name" value="Cyt_c_assembly"/>
</dbReference>
<keyword evidence="2 6" id="KW-0812">Transmembrane</keyword>
<accession>A0A382F7G0</accession>
<feature type="domain" description="Cytochrome c assembly protein" evidence="7">
    <location>
        <begin position="351"/>
        <end position="518"/>
    </location>
</feature>
<keyword evidence="3" id="KW-0201">Cytochrome c-type biogenesis</keyword>
<evidence type="ECO:0000256" key="2">
    <source>
        <dbReference type="ARBA" id="ARBA00022692"/>
    </source>
</evidence>
<dbReference type="EMBL" id="UINC01048255">
    <property type="protein sequence ID" value="SVB58572.1"/>
    <property type="molecule type" value="Genomic_DNA"/>
</dbReference>
<feature type="transmembrane region" description="Helical" evidence="6">
    <location>
        <begin position="500"/>
        <end position="517"/>
    </location>
</feature>
<dbReference type="GO" id="GO:0005886">
    <property type="term" value="C:plasma membrane"/>
    <property type="evidence" value="ECO:0007669"/>
    <property type="project" value="TreeGrafter"/>
</dbReference>
<evidence type="ECO:0000313" key="8">
    <source>
        <dbReference type="EMBL" id="SVB58572.1"/>
    </source>
</evidence>
<proteinExistence type="predicted"/>
<dbReference type="GO" id="GO:0020037">
    <property type="term" value="F:heme binding"/>
    <property type="evidence" value="ECO:0007669"/>
    <property type="project" value="InterPro"/>
</dbReference>